<dbReference type="InterPro" id="IPR036909">
    <property type="entry name" value="Cyt_c-like_dom_sf"/>
</dbReference>
<accession>A0A4Q9YZR3</accession>
<dbReference type="OrthoDB" id="9786191at2"/>
<protein>
    <recommendedName>
        <fullName evidence="3">Cytochrome c domain-containing protein</fullName>
    </recommendedName>
</protein>
<evidence type="ECO:0008006" key="3">
    <source>
        <dbReference type="Google" id="ProtNLM"/>
    </source>
</evidence>
<dbReference type="EMBL" id="SJPE01000007">
    <property type="protein sequence ID" value="TBX69209.1"/>
    <property type="molecule type" value="Genomic_DNA"/>
</dbReference>
<dbReference type="AlphaFoldDB" id="A0A4Q9YZR3"/>
<reference evidence="1 2" key="1">
    <citation type="submission" date="2019-02" db="EMBL/GenBank/DDBJ databases">
        <title>Flavobacterium sp. RD-2-33 isolated from forest soil.</title>
        <authorList>
            <person name="Chaudhary D.K."/>
        </authorList>
    </citation>
    <scope>NUCLEOTIDE SEQUENCE [LARGE SCALE GENOMIC DNA]</scope>
    <source>
        <strain evidence="1 2">RD-2-33</strain>
    </source>
</reference>
<keyword evidence="2" id="KW-1185">Reference proteome</keyword>
<dbReference type="RefSeq" id="WP_131475983.1">
    <property type="nucleotide sequence ID" value="NZ_SJPE01000007.1"/>
</dbReference>
<comment type="caution">
    <text evidence="1">The sequence shown here is derived from an EMBL/GenBank/DDBJ whole genome shotgun (WGS) entry which is preliminary data.</text>
</comment>
<organism evidence="1 2">
    <name type="scientific">Flavobacterium silvisoli</name>
    <dbReference type="NCBI Taxonomy" id="2529433"/>
    <lineage>
        <taxon>Bacteria</taxon>
        <taxon>Pseudomonadati</taxon>
        <taxon>Bacteroidota</taxon>
        <taxon>Flavobacteriia</taxon>
        <taxon>Flavobacteriales</taxon>
        <taxon>Flavobacteriaceae</taxon>
        <taxon>Flavobacterium</taxon>
    </lineage>
</organism>
<sequence>MKAVKVILLLVLGSFVTSCESDTYADIFGYVENPTYKANIKPLMDAQCVSCHSANGTESGSPLETYQQVVDYAESISCRLDGNSCGLMPQSGRLPQVQIDMFNAWVAQGLKEE</sequence>
<dbReference type="GO" id="GO:0020037">
    <property type="term" value="F:heme binding"/>
    <property type="evidence" value="ECO:0007669"/>
    <property type="project" value="InterPro"/>
</dbReference>
<evidence type="ECO:0000313" key="1">
    <source>
        <dbReference type="EMBL" id="TBX69209.1"/>
    </source>
</evidence>
<proteinExistence type="predicted"/>
<dbReference type="Proteomes" id="UP000293300">
    <property type="component" value="Unassembled WGS sequence"/>
</dbReference>
<evidence type="ECO:0000313" key="2">
    <source>
        <dbReference type="Proteomes" id="UP000293300"/>
    </source>
</evidence>
<dbReference type="SUPFAM" id="SSF46626">
    <property type="entry name" value="Cytochrome c"/>
    <property type="match status" value="1"/>
</dbReference>
<gene>
    <name evidence="1" type="ORF">EZL74_07470</name>
</gene>
<dbReference type="GO" id="GO:0009055">
    <property type="term" value="F:electron transfer activity"/>
    <property type="evidence" value="ECO:0007669"/>
    <property type="project" value="InterPro"/>
</dbReference>
<name>A0A4Q9YZR3_9FLAO</name>
<dbReference type="PROSITE" id="PS51257">
    <property type="entry name" value="PROKAR_LIPOPROTEIN"/>
    <property type="match status" value="1"/>
</dbReference>